<reference evidence="2" key="1">
    <citation type="journal article" date="2022" name="Plant J.">
        <title>Strategies of tolerance reflected in two North American maple genomes.</title>
        <authorList>
            <person name="McEvoy S.L."/>
            <person name="Sezen U.U."/>
            <person name="Trouern-Trend A."/>
            <person name="McMahon S.M."/>
            <person name="Schaberg P.G."/>
            <person name="Yang J."/>
            <person name="Wegrzyn J.L."/>
            <person name="Swenson N.G."/>
        </authorList>
    </citation>
    <scope>NUCLEOTIDE SEQUENCE</scope>
    <source>
        <strain evidence="2">91603</strain>
    </source>
</reference>
<dbReference type="EMBL" id="JAJSOW010000101">
    <property type="protein sequence ID" value="KAI9180792.1"/>
    <property type="molecule type" value="Genomic_DNA"/>
</dbReference>
<dbReference type="AlphaFoldDB" id="A0AAD5IZW3"/>
<protein>
    <submittedName>
        <fullName evidence="2">Uncharacterized protein</fullName>
    </submittedName>
</protein>
<evidence type="ECO:0000256" key="1">
    <source>
        <dbReference type="SAM" id="MobiDB-lite"/>
    </source>
</evidence>
<evidence type="ECO:0000313" key="3">
    <source>
        <dbReference type="Proteomes" id="UP001064489"/>
    </source>
</evidence>
<reference evidence="2" key="2">
    <citation type="submission" date="2023-02" db="EMBL/GenBank/DDBJ databases">
        <authorList>
            <person name="Swenson N.G."/>
            <person name="Wegrzyn J.L."/>
            <person name="Mcevoy S.L."/>
        </authorList>
    </citation>
    <scope>NUCLEOTIDE SEQUENCE</scope>
    <source>
        <strain evidence="2">91603</strain>
        <tissue evidence="2">Leaf</tissue>
    </source>
</reference>
<accession>A0AAD5IZW3</accession>
<evidence type="ECO:0000313" key="2">
    <source>
        <dbReference type="EMBL" id="KAI9180792.1"/>
    </source>
</evidence>
<gene>
    <name evidence="2" type="ORF">LWI28_008195</name>
</gene>
<keyword evidence="3" id="KW-1185">Reference proteome</keyword>
<dbReference type="Proteomes" id="UP001064489">
    <property type="component" value="Chromosome 4"/>
</dbReference>
<name>A0AAD5IZW3_ACENE</name>
<proteinExistence type="predicted"/>
<organism evidence="2 3">
    <name type="scientific">Acer negundo</name>
    <name type="common">Box elder</name>
    <dbReference type="NCBI Taxonomy" id="4023"/>
    <lineage>
        <taxon>Eukaryota</taxon>
        <taxon>Viridiplantae</taxon>
        <taxon>Streptophyta</taxon>
        <taxon>Embryophyta</taxon>
        <taxon>Tracheophyta</taxon>
        <taxon>Spermatophyta</taxon>
        <taxon>Magnoliopsida</taxon>
        <taxon>eudicotyledons</taxon>
        <taxon>Gunneridae</taxon>
        <taxon>Pentapetalae</taxon>
        <taxon>rosids</taxon>
        <taxon>malvids</taxon>
        <taxon>Sapindales</taxon>
        <taxon>Sapindaceae</taxon>
        <taxon>Hippocastanoideae</taxon>
        <taxon>Acereae</taxon>
        <taxon>Acer</taxon>
    </lineage>
</organism>
<feature type="region of interest" description="Disordered" evidence="1">
    <location>
        <begin position="26"/>
        <end position="57"/>
    </location>
</feature>
<comment type="caution">
    <text evidence="2">The sequence shown here is derived from an EMBL/GenBank/DDBJ whole genome shotgun (WGS) entry which is preliminary data.</text>
</comment>
<feature type="compositionally biased region" description="Polar residues" evidence="1">
    <location>
        <begin position="26"/>
        <end position="36"/>
    </location>
</feature>
<sequence>MGRKEEEINPHIPKYMSNVLWYINSEKSNGHGNQEPSDGPRNILPRMKKSRPSSSITMKPREITGTATIYHTSDYNYSLLVERYEARVEARRNYLEKKQLLVEKSDEAKVDDDYEFVQRVLQNVCVQVVVLVVSREA</sequence>